<dbReference type="Gene3D" id="3.40.50.12780">
    <property type="entry name" value="N-terminal domain of ligase-like"/>
    <property type="match status" value="1"/>
</dbReference>
<organism evidence="4 5">
    <name type="scientific">Paracoccus denitrificans</name>
    <dbReference type="NCBI Taxonomy" id="266"/>
    <lineage>
        <taxon>Bacteria</taxon>
        <taxon>Pseudomonadati</taxon>
        <taxon>Pseudomonadota</taxon>
        <taxon>Alphaproteobacteria</taxon>
        <taxon>Rhodobacterales</taxon>
        <taxon>Paracoccaceae</taxon>
        <taxon>Paracoccus</taxon>
    </lineage>
</organism>
<comment type="caution">
    <text evidence="4">The sequence shown here is derived from an EMBL/GenBank/DDBJ whole genome shotgun (WGS) entry which is preliminary data.</text>
</comment>
<accession>A0A533I511</accession>
<evidence type="ECO:0000313" key="4">
    <source>
        <dbReference type="EMBL" id="TKW65781.1"/>
    </source>
</evidence>
<dbReference type="Proteomes" id="UP000315344">
    <property type="component" value="Unassembled WGS sequence"/>
</dbReference>
<dbReference type="Pfam" id="PF00501">
    <property type="entry name" value="AMP-binding"/>
    <property type="match status" value="1"/>
</dbReference>
<evidence type="ECO:0000256" key="1">
    <source>
        <dbReference type="ARBA" id="ARBA00006432"/>
    </source>
</evidence>
<evidence type="ECO:0000313" key="5">
    <source>
        <dbReference type="Proteomes" id="UP000315344"/>
    </source>
</evidence>
<evidence type="ECO:0000256" key="2">
    <source>
        <dbReference type="ARBA" id="ARBA00022598"/>
    </source>
</evidence>
<feature type="domain" description="AMP-dependent synthetase/ligase" evidence="3">
    <location>
        <begin position="8"/>
        <end position="331"/>
    </location>
</feature>
<protein>
    <recommendedName>
        <fullName evidence="3">AMP-dependent synthetase/ligase domain-containing protein</fullName>
    </recommendedName>
</protein>
<evidence type="ECO:0000259" key="3">
    <source>
        <dbReference type="Pfam" id="PF00501"/>
    </source>
</evidence>
<dbReference type="InterPro" id="IPR042099">
    <property type="entry name" value="ANL_N_sf"/>
</dbReference>
<dbReference type="SUPFAM" id="SSF56801">
    <property type="entry name" value="Acetyl-CoA synthetase-like"/>
    <property type="match status" value="1"/>
</dbReference>
<comment type="similarity">
    <text evidence="1">Belongs to the ATP-dependent AMP-binding enzyme family.</text>
</comment>
<sequence>MTGLLNHFAAAAARHPERIAIVDGKGRETRFAELKARADGLAARWQAQGISHGDRVLMARPVDADLYASLAALWSLGAVAVLPEPAMGLAGLRHAIRTTRPKAVCASGWFRALRLLPELWGTRLLSNAALPAGRMTPAATDDDIALISFTSGSTGNPKAIPRSHSFLLAQHEAIAPLLHSSQPQRDLVAFPVFTLINIADGQTSVLPNWKMSRLDETSPQALHDWMTRQRISRALIPPSLCEKLASTDMPANLCTIFTGGGPVFPDLITRLTSVTGAPDVICVYGSTEAEPIAHLDARDITAADFAAMAAGDGLLVGSPVPDLQLRIRQDEIQVAGQHINSGYLNPADNAENKLAEGDLIWHRTGDAGRMDEAGRLWLLGRIGSRVTIGGKALYPFQIEVAARQWRGVRQAGLVSNGQIPVLALAGDIDCFPHWQEAAAKLGISEVRRFDRLPTDRRHASKIDVKALRKLI</sequence>
<dbReference type="PROSITE" id="PS00455">
    <property type="entry name" value="AMP_BINDING"/>
    <property type="match status" value="1"/>
</dbReference>
<dbReference type="AlphaFoldDB" id="A0A533I511"/>
<dbReference type="InterPro" id="IPR020845">
    <property type="entry name" value="AMP-binding_CS"/>
</dbReference>
<keyword evidence="2" id="KW-0436">Ligase</keyword>
<dbReference type="PANTHER" id="PTHR43201:SF5">
    <property type="entry name" value="MEDIUM-CHAIN ACYL-COA LIGASE ACSF2, MITOCHONDRIAL"/>
    <property type="match status" value="1"/>
</dbReference>
<dbReference type="PANTHER" id="PTHR43201">
    <property type="entry name" value="ACYL-COA SYNTHETASE"/>
    <property type="match status" value="1"/>
</dbReference>
<dbReference type="EMBL" id="VAFL01000010">
    <property type="protein sequence ID" value="TKW65781.1"/>
    <property type="molecule type" value="Genomic_DNA"/>
</dbReference>
<gene>
    <name evidence="4" type="ORF">DI616_12935</name>
</gene>
<proteinExistence type="inferred from homology"/>
<dbReference type="InterPro" id="IPR000873">
    <property type="entry name" value="AMP-dep_synth/lig_dom"/>
</dbReference>
<reference evidence="4 5" key="1">
    <citation type="journal article" date="2017" name="Nat. Commun.">
        <title>In situ click chemistry generation of cyclooxygenase-2 inhibitors.</title>
        <authorList>
            <person name="Bhardwaj A."/>
            <person name="Kaur J."/>
            <person name="Wuest M."/>
            <person name="Wuest F."/>
        </authorList>
    </citation>
    <scope>NUCLEOTIDE SEQUENCE [LARGE SCALE GENOMIC DNA]</scope>
    <source>
        <strain evidence="4">S2_012_000_R3_94</strain>
    </source>
</reference>
<dbReference type="GO" id="GO:0006631">
    <property type="term" value="P:fatty acid metabolic process"/>
    <property type="evidence" value="ECO:0007669"/>
    <property type="project" value="TreeGrafter"/>
</dbReference>
<name>A0A533I511_PARDE</name>
<dbReference type="GO" id="GO:0031956">
    <property type="term" value="F:medium-chain fatty acid-CoA ligase activity"/>
    <property type="evidence" value="ECO:0007669"/>
    <property type="project" value="TreeGrafter"/>
</dbReference>